<proteinExistence type="predicted"/>
<sequence length="75" mass="7878">MTERRFTIDPSVDAAYLPVAPLIDAGESVENVVIERSNGTIVLDLDAEGRLLGVEILGASALLTPLTLADAEVLS</sequence>
<dbReference type="InterPro" id="IPR019270">
    <property type="entry name" value="DUF2283"/>
</dbReference>
<reference evidence="1 2" key="1">
    <citation type="submission" date="2019-03" db="EMBL/GenBank/DDBJ databases">
        <authorList>
            <person name="Dong K."/>
        </authorList>
    </citation>
    <scope>NUCLEOTIDE SEQUENCE [LARGE SCALE GENOMIC DNA]</scope>
    <source>
        <strain evidence="2">dk512</strain>
    </source>
</reference>
<dbReference type="Pfam" id="PF10049">
    <property type="entry name" value="DUF2283"/>
    <property type="match status" value="1"/>
</dbReference>
<dbReference type="Proteomes" id="UP000295748">
    <property type="component" value="Chromosome"/>
</dbReference>
<organism evidence="1 2">
    <name type="scientific">Microbacterium wangchenii</name>
    <dbReference type="NCBI Taxonomy" id="2541726"/>
    <lineage>
        <taxon>Bacteria</taxon>
        <taxon>Bacillati</taxon>
        <taxon>Actinomycetota</taxon>
        <taxon>Actinomycetes</taxon>
        <taxon>Micrococcales</taxon>
        <taxon>Microbacteriaceae</taxon>
        <taxon>Microbacterium</taxon>
    </lineage>
</organism>
<protein>
    <submittedName>
        <fullName evidence="1">DUF2283 domain-containing protein</fullName>
    </submittedName>
</protein>
<dbReference type="RefSeq" id="WP_135065131.1">
    <property type="nucleotide sequence ID" value="NZ_CP038266.1"/>
</dbReference>
<name>A0ABX5SSY3_9MICO</name>
<evidence type="ECO:0000313" key="1">
    <source>
        <dbReference type="EMBL" id="QBR88375.1"/>
    </source>
</evidence>
<accession>A0ABX5SSY3</accession>
<gene>
    <name evidence="1" type="ORF">E4K62_06535</name>
</gene>
<dbReference type="EMBL" id="CP038266">
    <property type="protein sequence ID" value="QBR88375.1"/>
    <property type="molecule type" value="Genomic_DNA"/>
</dbReference>
<keyword evidence="2" id="KW-1185">Reference proteome</keyword>
<evidence type="ECO:0000313" key="2">
    <source>
        <dbReference type="Proteomes" id="UP000295748"/>
    </source>
</evidence>